<comment type="caution">
    <text evidence="1">The sequence shown here is derived from an EMBL/GenBank/DDBJ whole genome shotgun (WGS) entry which is preliminary data.</text>
</comment>
<accession>F0BGY3</accession>
<dbReference type="EMBL" id="AEQV01000139">
    <property type="protein sequence ID" value="EGD08291.1"/>
    <property type="molecule type" value="Genomic_DNA"/>
</dbReference>
<gene>
    <name evidence="1" type="ORF">XVE_3511</name>
</gene>
<name>F0BGY3_9XANT</name>
<protein>
    <submittedName>
        <fullName evidence="1">Uncharacterized protein</fullName>
    </submittedName>
</protein>
<evidence type="ECO:0000313" key="1">
    <source>
        <dbReference type="EMBL" id="EGD08291.1"/>
    </source>
</evidence>
<dbReference type="Proteomes" id="UP000003299">
    <property type="component" value="Unassembled WGS sequence"/>
</dbReference>
<reference evidence="1 2" key="1">
    <citation type="journal article" date="2011" name="BMC Genomics">
        <title>Comparative genomics reveals diversity among xanthomonads infecting tomato and pepper.</title>
        <authorList>
            <person name="Potnis N."/>
            <person name="Krasileva K."/>
            <person name="Chow V."/>
            <person name="Almeida N.F."/>
            <person name="Patil P.B."/>
            <person name="Ryan R.P."/>
            <person name="Sharlach M."/>
            <person name="Behlau F."/>
            <person name="Dow J.M."/>
            <person name="Momol M.T."/>
            <person name="White F.F."/>
            <person name="Preston J.F."/>
            <person name="Vinatzer B.A."/>
            <person name="Koebnik R."/>
            <person name="Setubal J.C."/>
            <person name="Norman D.J."/>
            <person name="Staskawicz B.J."/>
            <person name="Jones J.B."/>
        </authorList>
    </citation>
    <scope>NUCLEOTIDE SEQUENCE [LARGE SCALE GENOMIC DNA]</scope>
    <source>
        <strain evidence="1 2">ATCC 35937</strain>
    </source>
</reference>
<dbReference type="AlphaFoldDB" id="F0BGY3"/>
<sequence length="74" mass="7787">MFESALRTLGEVSIACVDDTRLHCSINALLAALLQPRQAAHPVSSASMIHALSVARVARLSRGPSQPAIAKRPG</sequence>
<proteinExistence type="predicted"/>
<evidence type="ECO:0000313" key="2">
    <source>
        <dbReference type="Proteomes" id="UP000003299"/>
    </source>
</evidence>
<dbReference type="KEGG" id="xve:BJD12_05825"/>
<organism evidence="1 2">
    <name type="scientific">Xanthomonas vesicatoria ATCC 35937</name>
    <dbReference type="NCBI Taxonomy" id="925775"/>
    <lineage>
        <taxon>Bacteria</taxon>
        <taxon>Pseudomonadati</taxon>
        <taxon>Pseudomonadota</taxon>
        <taxon>Gammaproteobacteria</taxon>
        <taxon>Lysobacterales</taxon>
        <taxon>Lysobacteraceae</taxon>
        <taxon>Xanthomonas</taxon>
    </lineage>
</organism>